<protein>
    <submittedName>
        <fullName evidence="1">Unannotated protein</fullName>
    </submittedName>
</protein>
<sequence>MTPDQFIKEVSQAGQITTMVAEVARAKAIAQVLGQVKIVDKSGKKVDIQALAPKKDPESKSE</sequence>
<gene>
    <name evidence="1" type="ORF">UFOPK2355_00148</name>
</gene>
<accession>A0A6J6ME22</accession>
<reference evidence="1" key="1">
    <citation type="submission" date="2020-05" db="EMBL/GenBank/DDBJ databases">
        <authorList>
            <person name="Chiriac C."/>
            <person name="Salcher M."/>
            <person name="Ghai R."/>
            <person name="Kavagutti S V."/>
        </authorList>
    </citation>
    <scope>NUCLEOTIDE SEQUENCE</scope>
</reference>
<organism evidence="1">
    <name type="scientific">freshwater metagenome</name>
    <dbReference type="NCBI Taxonomy" id="449393"/>
    <lineage>
        <taxon>unclassified sequences</taxon>
        <taxon>metagenomes</taxon>
        <taxon>ecological metagenomes</taxon>
    </lineage>
</organism>
<dbReference type="EMBL" id="CAEZXF010000018">
    <property type="protein sequence ID" value="CAB4672461.1"/>
    <property type="molecule type" value="Genomic_DNA"/>
</dbReference>
<dbReference type="AlphaFoldDB" id="A0A6J6ME22"/>
<evidence type="ECO:0000313" key="1">
    <source>
        <dbReference type="EMBL" id="CAB4672461.1"/>
    </source>
</evidence>
<name>A0A6J6ME22_9ZZZZ</name>
<proteinExistence type="predicted"/>